<protein>
    <submittedName>
        <fullName evidence="1">Uncharacterized protein</fullName>
    </submittedName>
</protein>
<dbReference type="EMBL" id="FNRI01000004">
    <property type="protein sequence ID" value="SEA58248.1"/>
    <property type="molecule type" value="Genomic_DNA"/>
</dbReference>
<dbReference type="Proteomes" id="UP000183253">
    <property type="component" value="Unassembled WGS sequence"/>
</dbReference>
<sequence>MNNHPTYTSIMKKIIGLFLALAICLPVSARQKTKTNRKALVRAVAALTAKIDSLQGVVDALERKCVPVRKEIDPAWEKWQDVRYNYGFDPEEQPVYNTVDGILESTTMLSVRGGRGRWHNKAAKPRTSFVDGGHLFEGWNGTETCRLTMLIGKQAPDIACIQVYSPKGLYRPARHFGWVKLGSDDRNEGVDFGRRWAVSFVPFSLAALDDAPADTSYENAQLGGKSIPVGTLYYDRNADKVRCFTEEGWKYLVFE</sequence>
<accession>A0A1H4CD49</accession>
<dbReference type="AlphaFoldDB" id="A0A1H4CD49"/>
<reference evidence="1 2" key="1">
    <citation type="submission" date="2016-10" db="EMBL/GenBank/DDBJ databases">
        <authorList>
            <person name="de Groot N.N."/>
        </authorList>
    </citation>
    <scope>NUCLEOTIDE SEQUENCE [LARGE SCALE GENOMIC DNA]</scope>
    <source>
        <strain evidence="1 2">DSM 25383</strain>
    </source>
</reference>
<evidence type="ECO:0000313" key="1">
    <source>
        <dbReference type="EMBL" id="SEA58248.1"/>
    </source>
</evidence>
<dbReference type="STRING" id="1033731.SAMN05444145_104265"/>
<evidence type="ECO:0000313" key="2">
    <source>
        <dbReference type="Proteomes" id="UP000183253"/>
    </source>
</evidence>
<keyword evidence="2" id="KW-1185">Reference proteome</keyword>
<gene>
    <name evidence="1" type="ORF">SAMN05444145_104265</name>
</gene>
<proteinExistence type="predicted"/>
<organism evidence="1 2">
    <name type="scientific">Alistipes timonensis JC136</name>
    <dbReference type="NCBI Taxonomy" id="1033731"/>
    <lineage>
        <taxon>Bacteria</taxon>
        <taxon>Pseudomonadati</taxon>
        <taxon>Bacteroidota</taxon>
        <taxon>Bacteroidia</taxon>
        <taxon>Bacteroidales</taxon>
        <taxon>Rikenellaceae</taxon>
        <taxon>Alistipes</taxon>
    </lineage>
</organism>
<name>A0A1H4CD49_9BACT</name>